<proteinExistence type="predicted"/>
<gene>
    <name evidence="2" type="ORF">AK812_SmicGene35885</name>
</gene>
<protein>
    <submittedName>
        <fullName evidence="2">Uncharacterized protein</fullName>
    </submittedName>
</protein>
<evidence type="ECO:0000256" key="1">
    <source>
        <dbReference type="SAM" id="Phobius"/>
    </source>
</evidence>
<evidence type="ECO:0000313" key="2">
    <source>
        <dbReference type="EMBL" id="OLP83363.1"/>
    </source>
</evidence>
<keyword evidence="1" id="KW-0812">Transmembrane</keyword>
<dbReference type="EMBL" id="LSRX01001121">
    <property type="protein sequence ID" value="OLP83363.1"/>
    <property type="molecule type" value="Genomic_DNA"/>
</dbReference>
<keyword evidence="3" id="KW-1185">Reference proteome</keyword>
<keyword evidence="1" id="KW-0472">Membrane</keyword>
<name>A0A1Q9CKA7_SYMMI</name>
<reference evidence="2 3" key="1">
    <citation type="submission" date="2016-02" db="EMBL/GenBank/DDBJ databases">
        <title>Genome analysis of coral dinoflagellate symbionts highlights evolutionary adaptations to a symbiotic lifestyle.</title>
        <authorList>
            <person name="Aranda M."/>
            <person name="Li Y."/>
            <person name="Liew Y.J."/>
            <person name="Baumgarten S."/>
            <person name="Simakov O."/>
            <person name="Wilson M."/>
            <person name="Piel J."/>
            <person name="Ashoor H."/>
            <person name="Bougouffa S."/>
            <person name="Bajic V.B."/>
            <person name="Ryu T."/>
            <person name="Ravasi T."/>
            <person name="Bayer T."/>
            <person name="Micklem G."/>
            <person name="Kim H."/>
            <person name="Bhak J."/>
            <person name="Lajeunesse T.C."/>
            <person name="Voolstra C.R."/>
        </authorList>
    </citation>
    <scope>NUCLEOTIDE SEQUENCE [LARGE SCALE GENOMIC DNA]</scope>
    <source>
        <strain evidence="2 3">CCMP2467</strain>
    </source>
</reference>
<dbReference type="AlphaFoldDB" id="A0A1Q9CKA7"/>
<evidence type="ECO:0000313" key="3">
    <source>
        <dbReference type="Proteomes" id="UP000186817"/>
    </source>
</evidence>
<accession>A0A1Q9CKA7</accession>
<dbReference type="Proteomes" id="UP000186817">
    <property type="component" value="Unassembled WGS sequence"/>
</dbReference>
<feature type="transmembrane region" description="Helical" evidence="1">
    <location>
        <begin position="12"/>
        <end position="36"/>
    </location>
</feature>
<sequence>MFKVFPKSDRCFAALLRVLMFAKSLLNLLFFAYHLFASAPGVLRVGGTYGYASRLGPVRRLPASNSPNGTYRSSDRSLGPAMGSSRFEQAFARSAANAAWALQRRARAAAAPSLPQFRVSSVFPVDYLVEGEAVSPWAGLAIQPDWAHDCGINRVEVTEGDMRCDAGSRLFADACRAMVAVLIQASTAGTALRGEREGQAESAEEHDSVLREQITREMLLPLFDTWTHVSLEAARGVSVPVVPDLTEMSVHGASLRDALKPRRVLNRIGGMMNATMLWLVEMLLGVVGAVGVQGKEVAVP</sequence>
<organism evidence="2 3">
    <name type="scientific">Symbiodinium microadriaticum</name>
    <name type="common">Dinoflagellate</name>
    <name type="synonym">Zooxanthella microadriatica</name>
    <dbReference type="NCBI Taxonomy" id="2951"/>
    <lineage>
        <taxon>Eukaryota</taxon>
        <taxon>Sar</taxon>
        <taxon>Alveolata</taxon>
        <taxon>Dinophyceae</taxon>
        <taxon>Suessiales</taxon>
        <taxon>Symbiodiniaceae</taxon>
        <taxon>Symbiodinium</taxon>
    </lineage>
</organism>
<comment type="caution">
    <text evidence="2">The sequence shown here is derived from an EMBL/GenBank/DDBJ whole genome shotgun (WGS) entry which is preliminary data.</text>
</comment>
<keyword evidence="1" id="KW-1133">Transmembrane helix</keyword>